<evidence type="ECO:0000256" key="8">
    <source>
        <dbReference type="ARBA" id="ARBA00023264"/>
    </source>
</evidence>
<dbReference type="NCBIfam" id="TIGR00147">
    <property type="entry name" value="YegS/Rv2252/BmrU family lipid kinase"/>
    <property type="match status" value="1"/>
</dbReference>
<protein>
    <submittedName>
        <fullName evidence="12">YegS/Rv2252/BmrU family lipid kinase</fullName>
    </submittedName>
</protein>
<keyword evidence="10" id="KW-0472">Membrane</keyword>
<evidence type="ECO:0000313" key="12">
    <source>
        <dbReference type="EMBL" id="AYD88979.1"/>
    </source>
</evidence>
<comment type="cofactor">
    <cofactor evidence="1">
        <name>Mg(2+)</name>
        <dbReference type="ChEBI" id="CHEBI:18420"/>
    </cofactor>
</comment>
<feature type="transmembrane region" description="Helical" evidence="10">
    <location>
        <begin position="232"/>
        <end position="252"/>
    </location>
</feature>
<dbReference type="InterPro" id="IPR016064">
    <property type="entry name" value="NAD/diacylglycerol_kinase_sf"/>
</dbReference>
<keyword evidence="7" id="KW-0594">Phospholipid biosynthesis</keyword>
<feature type="transmembrane region" description="Helical" evidence="10">
    <location>
        <begin position="264"/>
        <end position="288"/>
    </location>
</feature>
<organism evidence="12 13">
    <name type="scientific">Actinomyces lilanjuaniae</name>
    <dbReference type="NCBI Taxonomy" id="2321394"/>
    <lineage>
        <taxon>Bacteria</taxon>
        <taxon>Bacillati</taxon>
        <taxon>Actinomycetota</taxon>
        <taxon>Actinomycetes</taxon>
        <taxon>Actinomycetales</taxon>
        <taxon>Actinomycetaceae</taxon>
        <taxon>Actinomyces</taxon>
    </lineage>
</organism>
<gene>
    <name evidence="12" type="ORF">D5R93_00970</name>
</gene>
<feature type="transmembrane region" description="Helical" evidence="10">
    <location>
        <begin position="200"/>
        <end position="220"/>
    </location>
</feature>
<evidence type="ECO:0000256" key="5">
    <source>
        <dbReference type="ARBA" id="ARBA00022777"/>
    </source>
</evidence>
<keyword evidence="6" id="KW-0067">ATP-binding</keyword>
<sequence length="604" mass="63104">MAALLTTSSTACSPLRASRPHPPRVLFSPAATAAKVLLVGSSLGESQEVAVASRPSEQARHRSRSQEQRLSGPGPSISPTRGRLESVLAIGFALAFLAWTRLLHSAALTGLDQALHPPDIGSRSAVGQVAEALALVTHPVAVLIGTTVLGIVSYKNRMRRLSLALGVAALGIPLQQVIAWRLDRPAPASFFADSISALGGAYPAGHVTATTLGAWVLVTLARAHRRGSSRVLVGTVVGYTVVCLAAAGQWVMGLATASDVVGGFLLGATVANTALWAGGIDSIVAAWARRGLPRGSTGKRAALIYNPTKFDDLSLLRRRVEADVLNAGWLPTLWLETSPDDPGREMTRRALDAGVDLVMVAGGDGTVRAVSAELAEAAAPPPMALIPAGTGNLLARNLAVPLDTDQALQLALHGQPRPIDVVHCRHDGGAQRFVVMAGVGLDARIMGDVDEHLKRVIRSGAYALAAVHNAFPAPFTATVTLDDGEPTQQQAVMALVGNVGTITGGIALFPDAQPDDGYVDLLLANPDRVTDWARLGAQSLTGQYTGQNVKGFTFAQARRITIETVEPVAFELDGDTTEPTRTLRATVEPGALRVVAPARSAPTR</sequence>
<keyword evidence="7" id="KW-0444">Lipid biosynthesis</keyword>
<evidence type="ECO:0000256" key="6">
    <source>
        <dbReference type="ARBA" id="ARBA00022840"/>
    </source>
</evidence>
<keyword evidence="10" id="KW-1133">Transmembrane helix</keyword>
<proteinExistence type="inferred from homology"/>
<evidence type="ECO:0000256" key="10">
    <source>
        <dbReference type="SAM" id="Phobius"/>
    </source>
</evidence>
<dbReference type="SMART" id="SM00046">
    <property type="entry name" value="DAGKc"/>
    <property type="match status" value="1"/>
</dbReference>
<keyword evidence="4" id="KW-0547">Nucleotide-binding</keyword>
<dbReference type="PANTHER" id="PTHR12358:SF54">
    <property type="entry name" value="SPHINGOSINE KINASE RELATED PROTEIN"/>
    <property type="match status" value="1"/>
</dbReference>
<dbReference type="PROSITE" id="PS50146">
    <property type="entry name" value="DAGK"/>
    <property type="match status" value="1"/>
</dbReference>
<comment type="similarity">
    <text evidence="2">Belongs to the diacylglycerol/lipid kinase family.</text>
</comment>
<reference evidence="12 13" key="1">
    <citation type="submission" date="2018-09" db="EMBL/GenBank/DDBJ databases">
        <authorList>
            <person name="Li J."/>
        </authorList>
    </citation>
    <scope>NUCLEOTIDE SEQUENCE [LARGE SCALE GENOMIC DNA]</scope>
    <source>
        <strain evidence="12 13">2129</strain>
    </source>
</reference>
<name>A0ABM6Z1A5_9ACTO</name>
<dbReference type="Gene3D" id="2.60.200.40">
    <property type="match status" value="1"/>
</dbReference>
<dbReference type="PANTHER" id="PTHR12358">
    <property type="entry name" value="SPHINGOSINE KINASE"/>
    <property type="match status" value="1"/>
</dbReference>
<evidence type="ECO:0000313" key="13">
    <source>
        <dbReference type="Proteomes" id="UP000273001"/>
    </source>
</evidence>
<evidence type="ECO:0000259" key="11">
    <source>
        <dbReference type="PROSITE" id="PS50146"/>
    </source>
</evidence>
<dbReference type="InterPro" id="IPR017438">
    <property type="entry name" value="ATP-NAD_kinase_N"/>
</dbReference>
<evidence type="ECO:0000256" key="7">
    <source>
        <dbReference type="ARBA" id="ARBA00023209"/>
    </source>
</evidence>
<dbReference type="InterPro" id="IPR005218">
    <property type="entry name" value="Diacylglycerol/lipid_kinase"/>
</dbReference>
<feature type="compositionally biased region" description="Polar residues" evidence="9">
    <location>
        <begin position="1"/>
        <end position="12"/>
    </location>
</feature>
<dbReference type="InterPro" id="IPR001206">
    <property type="entry name" value="Diacylglycerol_kinase_cat_dom"/>
</dbReference>
<evidence type="ECO:0000256" key="9">
    <source>
        <dbReference type="SAM" id="MobiDB-lite"/>
    </source>
</evidence>
<dbReference type="InterPro" id="IPR045540">
    <property type="entry name" value="YegS/DAGK_C"/>
</dbReference>
<dbReference type="InterPro" id="IPR050187">
    <property type="entry name" value="Lipid_Phosphate_FormReg"/>
</dbReference>
<dbReference type="SUPFAM" id="SSF48317">
    <property type="entry name" value="Acid phosphatase/Vanadium-dependent haloperoxidase"/>
    <property type="match status" value="1"/>
</dbReference>
<keyword evidence="3" id="KW-0808">Transferase</keyword>
<keyword evidence="8" id="KW-1208">Phospholipid metabolism</keyword>
<dbReference type="Pfam" id="PF00781">
    <property type="entry name" value="DAGK_cat"/>
    <property type="match status" value="1"/>
</dbReference>
<keyword evidence="13" id="KW-1185">Reference proteome</keyword>
<keyword evidence="5 12" id="KW-0418">Kinase</keyword>
<feature type="region of interest" description="Disordered" evidence="9">
    <location>
        <begin position="1"/>
        <end position="22"/>
    </location>
</feature>
<dbReference type="EMBL" id="CP032514">
    <property type="protein sequence ID" value="AYD88979.1"/>
    <property type="molecule type" value="Genomic_DNA"/>
</dbReference>
<feature type="domain" description="DAGKc" evidence="11">
    <location>
        <begin position="296"/>
        <end position="428"/>
    </location>
</feature>
<dbReference type="SUPFAM" id="SSF111331">
    <property type="entry name" value="NAD kinase/diacylglycerol kinase-like"/>
    <property type="match status" value="1"/>
</dbReference>
<dbReference type="Gene3D" id="3.40.50.10330">
    <property type="entry name" value="Probable inorganic polyphosphate/atp-NAD kinase, domain 1"/>
    <property type="match status" value="1"/>
</dbReference>
<keyword evidence="10" id="KW-0812">Transmembrane</keyword>
<feature type="transmembrane region" description="Helical" evidence="10">
    <location>
        <begin position="161"/>
        <end position="180"/>
    </location>
</feature>
<keyword evidence="7" id="KW-0443">Lipid metabolism</keyword>
<dbReference type="GO" id="GO:0016301">
    <property type="term" value="F:kinase activity"/>
    <property type="evidence" value="ECO:0007669"/>
    <property type="project" value="UniProtKB-KW"/>
</dbReference>
<evidence type="ECO:0000256" key="3">
    <source>
        <dbReference type="ARBA" id="ARBA00022679"/>
    </source>
</evidence>
<evidence type="ECO:0000256" key="2">
    <source>
        <dbReference type="ARBA" id="ARBA00005983"/>
    </source>
</evidence>
<feature type="compositionally biased region" description="Basic and acidic residues" evidence="9">
    <location>
        <begin position="57"/>
        <end position="67"/>
    </location>
</feature>
<dbReference type="InterPro" id="IPR036938">
    <property type="entry name" value="PAP2/HPO_sf"/>
</dbReference>
<evidence type="ECO:0000256" key="1">
    <source>
        <dbReference type="ARBA" id="ARBA00001946"/>
    </source>
</evidence>
<feature type="transmembrane region" description="Helical" evidence="10">
    <location>
        <begin position="132"/>
        <end position="154"/>
    </location>
</feature>
<evidence type="ECO:0000256" key="4">
    <source>
        <dbReference type="ARBA" id="ARBA00022741"/>
    </source>
</evidence>
<dbReference type="Proteomes" id="UP000273001">
    <property type="component" value="Chromosome"/>
</dbReference>
<accession>A0ABM6Z1A5</accession>
<dbReference type="Pfam" id="PF19279">
    <property type="entry name" value="YegS_C"/>
    <property type="match status" value="1"/>
</dbReference>
<feature type="region of interest" description="Disordered" evidence="9">
    <location>
        <begin position="49"/>
        <end position="78"/>
    </location>
</feature>